<reference evidence="1 2" key="1">
    <citation type="submission" date="2023-08" db="EMBL/GenBank/DDBJ databases">
        <title>Genomic and mutational analysis of Pseudomonas syringae pv. tagetis EB037 pathogenicity on sunflower.</title>
        <authorList>
            <person name="Maul J.E."/>
        </authorList>
    </citation>
    <scope>NUCLEOTIDE SEQUENCE [LARGE SCALE GENOMIC DNA]</scope>
    <source>
        <strain evidence="1 2">EB037_T1</strain>
    </source>
</reference>
<proteinExistence type="predicted"/>
<gene>
    <name evidence="1" type="ORF">RA271_28070</name>
</gene>
<keyword evidence="1" id="KW-0547">Nucleotide-binding</keyword>
<comment type="caution">
    <text evidence="1">The sequence shown here is derived from an EMBL/GenBank/DDBJ whole genome shotgun (WGS) entry which is preliminary data.</text>
</comment>
<accession>A0ABW7NVT8</accession>
<keyword evidence="2" id="KW-1185">Reference proteome</keyword>
<dbReference type="GO" id="GO:0005524">
    <property type="term" value="F:ATP binding"/>
    <property type="evidence" value="ECO:0007669"/>
    <property type="project" value="UniProtKB-KW"/>
</dbReference>
<protein>
    <submittedName>
        <fullName evidence="1">ATP-binding protein</fullName>
    </submittedName>
</protein>
<organism evidence="1 2">
    <name type="scientific">Pseudomonas syringae pv. tagetis</name>
    <dbReference type="NCBI Taxonomy" id="129140"/>
    <lineage>
        <taxon>Bacteria</taxon>
        <taxon>Pseudomonadati</taxon>
        <taxon>Pseudomonadota</taxon>
        <taxon>Gammaproteobacteria</taxon>
        <taxon>Pseudomonadales</taxon>
        <taxon>Pseudomonadaceae</taxon>
        <taxon>Pseudomonas</taxon>
    </lineage>
</organism>
<evidence type="ECO:0000313" key="2">
    <source>
        <dbReference type="Proteomes" id="UP001610657"/>
    </source>
</evidence>
<name>A0ABW7NVT8_9PSED</name>
<dbReference type="Proteomes" id="UP001610657">
    <property type="component" value="Unassembled WGS sequence"/>
</dbReference>
<sequence>TEMRVDTAVGGRRVKLSFTLEQLKDVDGIDELEIPYTVSVEDEHVQGTTITLSQLRQGGAYPDAVELRHLLVQSYGRRQDMVIEINGKPLDVDDVQ</sequence>
<evidence type="ECO:0000313" key="1">
    <source>
        <dbReference type="EMBL" id="MFH7518983.1"/>
    </source>
</evidence>
<feature type="non-terminal residue" evidence="1">
    <location>
        <position position="1"/>
    </location>
</feature>
<keyword evidence="1" id="KW-0067">ATP-binding</keyword>
<dbReference type="EMBL" id="JAVCQK010000194">
    <property type="protein sequence ID" value="MFH7518983.1"/>
    <property type="molecule type" value="Genomic_DNA"/>
</dbReference>
<feature type="non-terminal residue" evidence="1">
    <location>
        <position position="96"/>
    </location>
</feature>